<evidence type="ECO:0000256" key="7">
    <source>
        <dbReference type="ARBA" id="ARBA00023136"/>
    </source>
</evidence>
<feature type="transmembrane region" description="Helical" evidence="8">
    <location>
        <begin position="167"/>
        <end position="192"/>
    </location>
</feature>
<feature type="transmembrane region" description="Helical" evidence="8">
    <location>
        <begin position="110"/>
        <end position="132"/>
    </location>
</feature>
<keyword evidence="5" id="KW-0378">Hydrolase</keyword>
<dbReference type="Pfam" id="PF09721">
    <property type="entry name" value="Exosortase_EpsH"/>
    <property type="match status" value="1"/>
</dbReference>
<dbReference type="InterPro" id="IPR019127">
    <property type="entry name" value="Exosortase"/>
</dbReference>
<keyword evidence="10" id="KW-1185">Reference proteome</keyword>
<evidence type="ECO:0000256" key="4">
    <source>
        <dbReference type="ARBA" id="ARBA00022692"/>
    </source>
</evidence>
<dbReference type="InterPro" id="IPR026392">
    <property type="entry name" value="Exo/Archaeosortase_dom"/>
</dbReference>
<proteinExistence type="predicted"/>
<protein>
    <submittedName>
        <fullName evidence="9">Exosortase/archaeosortase family protein</fullName>
    </submittedName>
</protein>
<evidence type="ECO:0000313" key="9">
    <source>
        <dbReference type="EMBL" id="TNJ36976.1"/>
    </source>
</evidence>
<dbReference type="NCBIfam" id="TIGR04178">
    <property type="entry name" value="exo_archaeo"/>
    <property type="match status" value="1"/>
</dbReference>
<keyword evidence="2" id="KW-1003">Cell membrane</keyword>
<gene>
    <name evidence="9" type="ORF">FGF68_05220</name>
</gene>
<evidence type="ECO:0000256" key="1">
    <source>
        <dbReference type="ARBA" id="ARBA00004651"/>
    </source>
</evidence>
<reference evidence="9 10" key="1">
    <citation type="submission" date="2019-05" db="EMBL/GenBank/DDBJ databases">
        <title>Draft Whole-Genome sequence of the green sulfur bacterium Prosthecochloris vibrioformis DSM 260.</title>
        <authorList>
            <person name="Meyer T.E."/>
            <person name="Kyndt J.A."/>
        </authorList>
    </citation>
    <scope>NUCLEOTIDE SEQUENCE [LARGE SCALE GENOMIC DNA]</scope>
    <source>
        <strain evidence="9 10">DSM 260</strain>
    </source>
</reference>
<evidence type="ECO:0000256" key="3">
    <source>
        <dbReference type="ARBA" id="ARBA00022670"/>
    </source>
</evidence>
<sequence>MTKRDLPIILVLALLAGYIWLRDLSWVSQAADSLPILLTMPVFIWLGSPWKLQSDTAQIPTTGLVFTVISIVTGIVTGWTLLLAIGWTILLWNWLSAKLDPSGQQRVKKLLILPIMAFPWLILDGDAVGWWFRLSGSWAAGQFFTLTGFHVLQEGTSLLVQGLPVDVSAACSGINALQSMLIAGSALAYILVGHHQVYWLNLPLLIVISWLANTLRIITIALAALAVSPEFAAGLFHEWGGWSLLVLMFILCWAVLSMEKNLIRQQNVAQ</sequence>
<feature type="transmembrane region" description="Helical" evidence="8">
    <location>
        <begin position="239"/>
        <end position="256"/>
    </location>
</feature>
<comment type="caution">
    <text evidence="9">The sequence shown here is derived from an EMBL/GenBank/DDBJ whole genome shotgun (WGS) entry which is preliminary data.</text>
</comment>
<evidence type="ECO:0000313" key="10">
    <source>
        <dbReference type="Proteomes" id="UP000309544"/>
    </source>
</evidence>
<organism evidence="9 10">
    <name type="scientific">Prosthecochloris vibrioformis</name>
    <name type="common">Chlorobium vibrioforme</name>
    <dbReference type="NCBI Taxonomy" id="1098"/>
    <lineage>
        <taxon>Bacteria</taxon>
        <taxon>Pseudomonadati</taxon>
        <taxon>Chlorobiota</taxon>
        <taxon>Chlorobiia</taxon>
        <taxon>Chlorobiales</taxon>
        <taxon>Chlorobiaceae</taxon>
        <taxon>Prosthecochloris</taxon>
    </lineage>
</organism>
<keyword evidence="7 8" id="KW-0472">Membrane</keyword>
<evidence type="ECO:0000256" key="5">
    <source>
        <dbReference type="ARBA" id="ARBA00022801"/>
    </source>
</evidence>
<dbReference type="GO" id="GO:0008233">
    <property type="term" value="F:peptidase activity"/>
    <property type="evidence" value="ECO:0007669"/>
    <property type="project" value="UniProtKB-KW"/>
</dbReference>
<evidence type="ECO:0000256" key="8">
    <source>
        <dbReference type="SAM" id="Phobius"/>
    </source>
</evidence>
<dbReference type="GO" id="GO:0005886">
    <property type="term" value="C:plasma membrane"/>
    <property type="evidence" value="ECO:0007669"/>
    <property type="project" value="UniProtKB-SubCell"/>
</dbReference>
<keyword evidence="3" id="KW-0645">Protease</keyword>
<feature type="transmembrane region" description="Helical" evidence="8">
    <location>
        <begin position="64"/>
        <end position="90"/>
    </location>
</feature>
<dbReference type="EMBL" id="VDCI01000003">
    <property type="protein sequence ID" value="TNJ36976.1"/>
    <property type="molecule type" value="Genomic_DNA"/>
</dbReference>
<evidence type="ECO:0000256" key="6">
    <source>
        <dbReference type="ARBA" id="ARBA00022989"/>
    </source>
</evidence>
<dbReference type="GO" id="GO:0006508">
    <property type="term" value="P:proteolysis"/>
    <property type="evidence" value="ECO:0007669"/>
    <property type="project" value="UniProtKB-KW"/>
</dbReference>
<dbReference type="AlphaFoldDB" id="A0A5C4S0D7"/>
<feature type="transmembrane region" description="Helical" evidence="8">
    <location>
        <begin position="204"/>
        <end position="227"/>
    </location>
</feature>
<feature type="transmembrane region" description="Helical" evidence="8">
    <location>
        <begin position="6"/>
        <end position="21"/>
    </location>
</feature>
<dbReference type="RefSeq" id="WP_068867159.1">
    <property type="nucleotide sequence ID" value="NZ_VDCI01000003.1"/>
</dbReference>
<keyword evidence="4 8" id="KW-0812">Transmembrane</keyword>
<dbReference type="Proteomes" id="UP000309544">
    <property type="component" value="Unassembled WGS sequence"/>
</dbReference>
<comment type="subcellular location">
    <subcellularLocation>
        <location evidence="1">Cell membrane</location>
        <topology evidence="1">Multi-pass membrane protein</topology>
    </subcellularLocation>
</comment>
<accession>A0A5C4S0D7</accession>
<evidence type="ECO:0000256" key="2">
    <source>
        <dbReference type="ARBA" id="ARBA00022475"/>
    </source>
</evidence>
<keyword evidence="6 8" id="KW-1133">Transmembrane helix</keyword>
<name>A0A5C4S0D7_PROVB</name>